<proteinExistence type="predicted"/>
<evidence type="ECO:0000313" key="1">
    <source>
        <dbReference type="EMBL" id="SIS85266.1"/>
    </source>
</evidence>
<dbReference type="AlphaFoldDB" id="A0A1N7MGJ1"/>
<keyword evidence="2" id="KW-1185">Reference proteome</keyword>
<sequence length="52" mass="5958">MGGFFIERRIFNLLSSINITYEKKLTPNPYFALFISPRKSCSSHAFSGQEGR</sequence>
<accession>A0A1N7MGJ1</accession>
<dbReference type="Proteomes" id="UP000186026">
    <property type="component" value="Unassembled WGS sequence"/>
</dbReference>
<reference evidence="2" key="1">
    <citation type="submission" date="2017-01" db="EMBL/GenBank/DDBJ databases">
        <authorList>
            <person name="Varghese N."/>
            <person name="Submissions S."/>
        </authorList>
    </citation>
    <scope>NUCLEOTIDE SEQUENCE [LARGE SCALE GENOMIC DNA]</scope>
    <source>
        <strain evidence="2">DSM 46698</strain>
    </source>
</reference>
<name>A0A1N7MGJ1_9BACT</name>
<evidence type="ECO:0000313" key="2">
    <source>
        <dbReference type="Proteomes" id="UP000186026"/>
    </source>
</evidence>
<gene>
    <name evidence="1" type="ORF">SAMN05421761_10670</name>
</gene>
<dbReference type="STRING" id="529505.SAMN05421761_10670"/>
<protein>
    <submittedName>
        <fullName evidence="1">Uncharacterized protein</fullName>
    </submittedName>
</protein>
<organism evidence="1 2">
    <name type="scientific">Belliella pelovolcani</name>
    <dbReference type="NCBI Taxonomy" id="529505"/>
    <lineage>
        <taxon>Bacteria</taxon>
        <taxon>Pseudomonadati</taxon>
        <taxon>Bacteroidota</taxon>
        <taxon>Cytophagia</taxon>
        <taxon>Cytophagales</taxon>
        <taxon>Cyclobacteriaceae</taxon>
        <taxon>Belliella</taxon>
    </lineage>
</organism>
<dbReference type="EMBL" id="FTOP01000006">
    <property type="protein sequence ID" value="SIS85266.1"/>
    <property type="molecule type" value="Genomic_DNA"/>
</dbReference>